<dbReference type="PANTHER" id="PTHR16222">
    <property type="entry name" value="ADP-RIBOSYLGLYCOHYDROLASE"/>
    <property type="match status" value="1"/>
</dbReference>
<feature type="binding site" evidence="3">
    <location>
        <position position="266"/>
    </location>
    <ligand>
        <name>Mg(2+)</name>
        <dbReference type="ChEBI" id="CHEBI:18420"/>
        <label>1</label>
    </ligand>
</feature>
<accession>A0A0A1GUJ5</accession>
<evidence type="ECO:0000256" key="2">
    <source>
        <dbReference type="ARBA" id="ARBA00022801"/>
    </source>
</evidence>
<comment type="cofactor">
    <cofactor evidence="3">
        <name>Mg(2+)</name>
        <dbReference type="ChEBI" id="CHEBI:18420"/>
    </cofactor>
    <text evidence="3">Binds 2 magnesium ions per subunit.</text>
</comment>
<dbReference type="InterPro" id="IPR036705">
    <property type="entry name" value="Ribosyl_crysJ1_sf"/>
</dbReference>
<proteinExistence type="inferred from homology"/>
<keyword evidence="3" id="KW-0460">Magnesium</keyword>
<dbReference type="InterPro" id="IPR005502">
    <property type="entry name" value="Ribosyl_crysJ1"/>
</dbReference>
<feature type="binding site" evidence="3">
    <location>
        <position position="51"/>
    </location>
    <ligand>
        <name>Mg(2+)</name>
        <dbReference type="ChEBI" id="CHEBI:18420"/>
        <label>1</label>
    </ligand>
</feature>
<dbReference type="HOGENOM" id="CLU_024566_8_1_9"/>
<dbReference type="GO" id="GO:0046872">
    <property type="term" value="F:metal ion binding"/>
    <property type="evidence" value="ECO:0007669"/>
    <property type="project" value="UniProtKB-KW"/>
</dbReference>
<sequence length="311" mass="34572">MNAIKMKNTLYAAVIGDALGVPVEMKQRGQYRVSGMTGYGTWGQPAGTWSDDTSLTLCLIQNLVKDDDLDSLMDKFVSYMENAEWTPADEVFDVGNSCSKAIVNYAVNKLPATECGDNSEYGNGNGAIMRLAPLVMTLNDELTIEERFKQYRDYTSLTHRHPRAITGSLIYLEILWYLKQGASLVDAIKSSEDSVDLIGNYSVKYRNEKQSFNRIFDSDFKNLPVSAIRSSGYVVDTLGAAVWIALNSDSYKNAILTAVNLGGDTDTIASITGSIMGFKDAIDIPSEWTEAIVNREYFEKIVNPFVEKYRD</sequence>
<feature type="binding site" evidence="3">
    <location>
        <position position="264"/>
    </location>
    <ligand>
        <name>Mg(2+)</name>
        <dbReference type="ChEBI" id="CHEBI:18420"/>
        <label>1</label>
    </ligand>
</feature>
<dbReference type="STRING" id="1291742.LOOC260_101000"/>
<dbReference type="InterPro" id="IPR050792">
    <property type="entry name" value="ADP-ribosylglycohydrolase"/>
</dbReference>
<dbReference type="AlphaFoldDB" id="A0A0A1GUJ5"/>
<dbReference type="PANTHER" id="PTHR16222:SF24">
    <property type="entry name" value="ADP-RIBOSYLHYDROLASE ARH3"/>
    <property type="match status" value="1"/>
</dbReference>
<evidence type="ECO:0000313" key="5">
    <source>
        <dbReference type="Proteomes" id="UP000031620"/>
    </source>
</evidence>
<evidence type="ECO:0000313" key="4">
    <source>
        <dbReference type="EMBL" id="BAP84679.1"/>
    </source>
</evidence>
<dbReference type="EMBL" id="AP014680">
    <property type="protein sequence ID" value="BAP84679.1"/>
    <property type="molecule type" value="Genomic_DNA"/>
</dbReference>
<keyword evidence="2 4" id="KW-0378">Hydrolase</keyword>
<comment type="similarity">
    <text evidence="1">Belongs to the ADP-ribosylglycohydrolase family.</text>
</comment>
<name>A0A0A1GUJ5_9LACO</name>
<organism evidence="4 5">
    <name type="scientific">Paucilactobacillus hokkaidonensis JCM 18461</name>
    <dbReference type="NCBI Taxonomy" id="1291742"/>
    <lineage>
        <taxon>Bacteria</taxon>
        <taxon>Bacillati</taxon>
        <taxon>Bacillota</taxon>
        <taxon>Bacilli</taxon>
        <taxon>Lactobacillales</taxon>
        <taxon>Lactobacillaceae</taxon>
        <taxon>Paucilactobacillus</taxon>
    </lineage>
</organism>
<feature type="binding site" evidence="3">
    <location>
        <position position="267"/>
    </location>
    <ligand>
        <name>Mg(2+)</name>
        <dbReference type="ChEBI" id="CHEBI:18420"/>
        <label>1</label>
    </ligand>
</feature>
<dbReference type="Proteomes" id="UP000031620">
    <property type="component" value="Chromosome"/>
</dbReference>
<dbReference type="Pfam" id="PF03747">
    <property type="entry name" value="ADP_ribosyl_GH"/>
    <property type="match status" value="1"/>
</dbReference>
<gene>
    <name evidence="4" type="ORF">LOOC260_101000</name>
</gene>
<feature type="binding site" evidence="3">
    <location>
        <position position="52"/>
    </location>
    <ligand>
        <name>Mg(2+)</name>
        <dbReference type="ChEBI" id="CHEBI:18420"/>
        <label>1</label>
    </ligand>
</feature>
<keyword evidence="3" id="KW-0479">Metal-binding</keyword>
<reference evidence="4 5" key="1">
    <citation type="submission" date="2014-11" db="EMBL/GenBank/DDBJ databases">
        <title>Complete genome sequence and analysis of Lactobacillus hokkaidonensis LOOC260T.</title>
        <authorList>
            <person name="Tanizawa Y."/>
            <person name="Tohno M."/>
            <person name="Kaminuma E."/>
            <person name="Nakamura Y."/>
            <person name="Arita M."/>
        </authorList>
    </citation>
    <scope>NUCLEOTIDE SEQUENCE [LARGE SCALE GENOMIC DNA]</scope>
    <source>
        <strain evidence="4 5">LOOC260</strain>
    </source>
</reference>
<feature type="binding site" evidence="3">
    <location>
        <position position="50"/>
    </location>
    <ligand>
        <name>Mg(2+)</name>
        <dbReference type="ChEBI" id="CHEBI:18420"/>
        <label>1</label>
    </ligand>
</feature>
<evidence type="ECO:0000256" key="3">
    <source>
        <dbReference type="PIRSR" id="PIRSR605502-1"/>
    </source>
</evidence>
<dbReference type="Gene3D" id="1.10.4080.10">
    <property type="entry name" value="ADP-ribosylation/Crystallin J1"/>
    <property type="match status" value="1"/>
</dbReference>
<evidence type="ECO:0000256" key="1">
    <source>
        <dbReference type="ARBA" id="ARBA00010702"/>
    </source>
</evidence>
<dbReference type="SUPFAM" id="SSF101478">
    <property type="entry name" value="ADP-ribosylglycohydrolase"/>
    <property type="match status" value="1"/>
</dbReference>
<dbReference type="RefSeq" id="WP_041092100.1">
    <property type="nucleotide sequence ID" value="NZ_AP014680.1"/>
</dbReference>
<dbReference type="KEGG" id="lho:LOOC260_101000"/>
<protein>
    <submittedName>
        <fullName evidence="4">ADP-ribosylglycohydrolase</fullName>
    </submittedName>
</protein>
<dbReference type="GO" id="GO:0016787">
    <property type="term" value="F:hydrolase activity"/>
    <property type="evidence" value="ECO:0007669"/>
    <property type="project" value="UniProtKB-KW"/>
</dbReference>